<dbReference type="Proteomes" id="UP000291301">
    <property type="component" value="Unassembled WGS sequence"/>
</dbReference>
<dbReference type="PROSITE" id="PS51146">
    <property type="entry name" value="KAIC"/>
    <property type="match status" value="2"/>
</dbReference>
<keyword evidence="6" id="KW-0378">Hydrolase</keyword>
<dbReference type="EC" id="2.7.11.1" evidence="1"/>
<keyword evidence="4" id="KW-0677">Repeat</keyword>
<feature type="domain" description="KaiC" evidence="7">
    <location>
        <begin position="11"/>
        <end position="249"/>
    </location>
</feature>
<dbReference type="Pfam" id="PF06745">
    <property type="entry name" value="ATPase"/>
    <property type="match status" value="2"/>
</dbReference>
<dbReference type="InterPro" id="IPR014774">
    <property type="entry name" value="KaiC-like_dom"/>
</dbReference>
<dbReference type="CDD" id="cd19488">
    <property type="entry name" value="KaiC-like_N"/>
    <property type="match status" value="1"/>
</dbReference>
<protein>
    <recommendedName>
        <fullName evidence="1">non-specific serine/threonine protein kinase</fullName>
        <ecNumber evidence="1">2.7.11.1</ecNumber>
    </recommendedName>
</protein>
<dbReference type="InterPro" id="IPR030665">
    <property type="entry name" value="KaiC"/>
</dbReference>
<dbReference type="GO" id="GO:0004674">
    <property type="term" value="F:protein serine/threonine kinase activity"/>
    <property type="evidence" value="ECO:0007669"/>
    <property type="project" value="UniProtKB-EC"/>
</dbReference>
<evidence type="ECO:0000256" key="4">
    <source>
        <dbReference type="ARBA" id="ARBA00022737"/>
    </source>
</evidence>
<organism evidence="8 9">
    <name type="scientific">Oricola cellulosilytica</name>
    <dbReference type="NCBI Taxonomy" id="1429082"/>
    <lineage>
        <taxon>Bacteria</taxon>
        <taxon>Pseudomonadati</taxon>
        <taxon>Pseudomonadota</taxon>
        <taxon>Alphaproteobacteria</taxon>
        <taxon>Hyphomicrobiales</taxon>
        <taxon>Ahrensiaceae</taxon>
        <taxon>Oricola</taxon>
    </lineage>
</organism>
<accession>A0A4R0PCI1</accession>
<dbReference type="GO" id="GO:0005524">
    <property type="term" value="F:ATP binding"/>
    <property type="evidence" value="ECO:0007669"/>
    <property type="project" value="InterPro"/>
</dbReference>
<dbReference type="RefSeq" id="WP_131569348.1">
    <property type="nucleotide sequence ID" value="NZ_JAINFK010000003.1"/>
</dbReference>
<dbReference type="EMBL" id="SJST01000004">
    <property type="protein sequence ID" value="TCD13888.1"/>
    <property type="molecule type" value="Genomic_DNA"/>
</dbReference>
<name>A0A4R0PCI1_9HYPH</name>
<dbReference type="InterPro" id="IPR051347">
    <property type="entry name" value="Circadian_clock_KaiC-rel"/>
</dbReference>
<proteinExistence type="predicted"/>
<dbReference type="PANTHER" id="PTHR42926:SF1">
    <property type="entry name" value="CIRCADIAN CLOCK OSCILLATOR PROTEIN KAIC 1"/>
    <property type="match status" value="1"/>
</dbReference>
<dbReference type="AlphaFoldDB" id="A0A4R0PCI1"/>
<dbReference type="SMART" id="SM00382">
    <property type="entry name" value="AAA"/>
    <property type="match status" value="2"/>
</dbReference>
<evidence type="ECO:0000313" key="8">
    <source>
        <dbReference type="EMBL" id="TCD13888.1"/>
    </source>
</evidence>
<evidence type="ECO:0000256" key="6">
    <source>
        <dbReference type="ARBA" id="ARBA00022801"/>
    </source>
</evidence>
<dbReference type="PANTHER" id="PTHR42926">
    <property type="match status" value="1"/>
</dbReference>
<keyword evidence="9" id="KW-1185">Reference proteome</keyword>
<dbReference type="PRINTS" id="PR01874">
    <property type="entry name" value="DNAREPAIRADA"/>
</dbReference>
<evidence type="ECO:0000256" key="1">
    <source>
        <dbReference type="ARBA" id="ARBA00012513"/>
    </source>
</evidence>
<evidence type="ECO:0000313" key="9">
    <source>
        <dbReference type="Proteomes" id="UP000291301"/>
    </source>
</evidence>
<dbReference type="InterPro" id="IPR027417">
    <property type="entry name" value="P-loop_NTPase"/>
</dbReference>
<keyword evidence="3" id="KW-0808">Transferase</keyword>
<evidence type="ECO:0000256" key="3">
    <source>
        <dbReference type="ARBA" id="ARBA00022679"/>
    </source>
</evidence>
<dbReference type="SUPFAM" id="SSF52540">
    <property type="entry name" value="P-loop containing nucleoside triphosphate hydrolases"/>
    <property type="match status" value="2"/>
</dbReference>
<dbReference type="GO" id="GO:0016787">
    <property type="term" value="F:hydrolase activity"/>
    <property type="evidence" value="ECO:0007669"/>
    <property type="project" value="UniProtKB-KW"/>
</dbReference>
<dbReference type="InterPro" id="IPR010624">
    <property type="entry name" value="KaiC_dom"/>
</dbReference>
<gene>
    <name evidence="8" type="ORF">E0D97_12405</name>
</gene>
<dbReference type="Gene3D" id="3.40.50.300">
    <property type="entry name" value="P-loop containing nucleotide triphosphate hydrolases"/>
    <property type="match status" value="2"/>
</dbReference>
<evidence type="ECO:0000256" key="5">
    <source>
        <dbReference type="ARBA" id="ARBA00022777"/>
    </source>
</evidence>
<dbReference type="InterPro" id="IPR003593">
    <property type="entry name" value="AAA+_ATPase"/>
</dbReference>
<sequence>MRENENAASEERVATGTVGLDHILRGGLSPNHLYLVEGTPGSGKTTIGLKFLLEGRAAGESGLYITLSETEQELVAGARSHGWSLDGLEIFELATEDDLTSANEQSLLHPSEVELGETVRGVIERVEASNPARVVVDSLSELRLLAQNPLRYRRQILALKHFFAKRKCTVLVLDDRTAEPNDLQLHSIAHGVISLEQSASDFGAERRRLRIVKMRGMQYSGGFHDFSIEKGGVSVYPRLIAAEHYRKFAKAPVTTGLAGLDALLGEGLAPGTNALLTGPAGVGKTTTAVRCMIAALERGENAAYFLFDERLATLMIRSKALDMDLQPFIDNGQLTIRQIDPAELSPGQFATEVQESVENQDASVVVIDSLNAYLHAMPSDNFLVLQMHELLSYLSQQGVVSLMVLGQHGVTGELRSDIDVSYLADTVMLLRFFEEGGTVRKSVAVIKTRTSDHERTIREFRISSDGIEIGEPIRGFSSVLSSSPSFDRRGENLLGQDRMDGGEGA</sequence>
<feature type="domain" description="KaiC" evidence="7">
    <location>
        <begin position="251"/>
        <end position="483"/>
    </location>
</feature>
<comment type="caution">
    <text evidence="8">The sequence shown here is derived from an EMBL/GenBank/DDBJ whole genome shotgun (WGS) entry which is preliminary data.</text>
</comment>
<keyword evidence="2" id="KW-0597">Phosphoprotein</keyword>
<dbReference type="PIRSF" id="PIRSF039117">
    <property type="entry name" value="KaiC"/>
    <property type="match status" value="1"/>
</dbReference>
<reference evidence="8 9" key="1">
    <citation type="journal article" date="2015" name="Antonie Van Leeuwenhoek">
        <title>Oricola cellulosilytica gen. nov., sp. nov., a cellulose-degrading bacterium of the family Phyllobacteriaceae isolated from surface seashore water, and emended descriptions of Mesorhizobium loti and Phyllobacterium myrsinacearum.</title>
        <authorList>
            <person name="Hameed A."/>
            <person name="Shahina M."/>
            <person name="Lai W.A."/>
            <person name="Lin S.Y."/>
            <person name="Young L.S."/>
            <person name="Liu Y.C."/>
            <person name="Hsu Y.H."/>
            <person name="Young C.C."/>
        </authorList>
    </citation>
    <scope>NUCLEOTIDE SEQUENCE [LARGE SCALE GENOMIC DNA]</scope>
    <source>
        <strain evidence="8 9">KCTC 52183</strain>
    </source>
</reference>
<evidence type="ECO:0000256" key="2">
    <source>
        <dbReference type="ARBA" id="ARBA00022553"/>
    </source>
</evidence>
<evidence type="ECO:0000259" key="7">
    <source>
        <dbReference type="PROSITE" id="PS51146"/>
    </source>
</evidence>
<keyword evidence="5" id="KW-0418">Kinase</keyword>
<dbReference type="OrthoDB" id="9787927at2"/>